<evidence type="ECO:0000313" key="3">
    <source>
        <dbReference type="Proteomes" id="UP000799750"/>
    </source>
</evidence>
<gene>
    <name evidence="2" type="ORF">BU16DRAFT_556855</name>
</gene>
<evidence type="ECO:0000313" key="2">
    <source>
        <dbReference type="EMBL" id="KAF2500387.1"/>
    </source>
</evidence>
<sequence>MAAHTLRPPMPHDDYHRSLPTSPFDMDPRNPRVMNASFDSCRMGMDGPDYFGAIGGPFANGPSQRMPPPPGLDPEMMMGCSPPNVDDLVRRTNLLVQFVNGQTTWAAKYGQLQPKMCSDGRFPQDFKVPRTLEEVKCIDPTTLDRILRSYNLPTDLRSLQFTSRDSVSPRTALDAKLCTLFDFLGAVQISDRQRRKRGAALMPY</sequence>
<feature type="region of interest" description="Disordered" evidence="1">
    <location>
        <begin position="1"/>
        <end position="31"/>
    </location>
</feature>
<protein>
    <submittedName>
        <fullName evidence="2">Uncharacterized protein</fullName>
    </submittedName>
</protein>
<keyword evidence="3" id="KW-1185">Reference proteome</keyword>
<name>A0A6A6RA67_9PEZI</name>
<organism evidence="2 3">
    <name type="scientific">Lophium mytilinum</name>
    <dbReference type="NCBI Taxonomy" id="390894"/>
    <lineage>
        <taxon>Eukaryota</taxon>
        <taxon>Fungi</taxon>
        <taxon>Dikarya</taxon>
        <taxon>Ascomycota</taxon>
        <taxon>Pezizomycotina</taxon>
        <taxon>Dothideomycetes</taxon>
        <taxon>Pleosporomycetidae</taxon>
        <taxon>Mytilinidiales</taxon>
        <taxon>Mytilinidiaceae</taxon>
        <taxon>Lophium</taxon>
    </lineage>
</organism>
<dbReference type="AlphaFoldDB" id="A0A6A6RA67"/>
<dbReference type="EMBL" id="MU004183">
    <property type="protein sequence ID" value="KAF2500387.1"/>
    <property type="molecule type" value="Genomic_DNA"/>
</dbReference>
<proteinExistence type="predicted"/>
<evidence type="ECO:0000256" key="1">
    <source>
        <dbReference type="SAM" id="MobiDB-lite"/>
    </source>
</evidence>
<reference evidence="2" key="1">
    <citation type="journal article" date="2020" name="Stud. Mycol.">
        <title>101 Dothideomycetes genomes: a test case for predicting lifestyles and emergence of pathogens.</title>
        <authorList>
            <person name="Haridas S."/>
            <person name="Albert R."/>
            <person name="Binder M."/>
            <person name="Bloem J."/>
            <person name="Labutti K."/>
            <person name="Salamov A."/>
            <person name="Andreopoulos B."/>
            <person name="Baker S."/>
            <person name="Barry K."/>
            <person name="Bills G."/>
            <person name="Bluhm B."/>
            <person name="Cannon C."/>
            <person name="Castanera R."/>
            <person name="Culley D."/>
            <person name="Daum C."/>
            <person name="Ezra D."/>
            <person name="Gonzalez J."/>
            <person name="Henrissat B."/>
            <person name="Kuo A."/>
            <person name="Liang C."/>
            <person name="Lipzen A."/>
            <person name="Lutzoni F."/>
            <person name="Magnuson J."/>
            <person name="Mondo S."/>
            <person name="Nolan M."/>
            <person name="Ohm R."/>
            <person name="Pangilinan J."/>
            <person name="Park H.-J."/>
            <person name="Ramirez L."/>
            <person name="Alfaro M."/>
            <person name="Sun H."/>
            <person name="Tritt A."/>
            <person name="Yoshinaga Y."/>
            <person name="Zwiers L.-H."/>
            <person name="Turgeon B."/>
            <person name="Goodwin S."/>
            <person name="Spatafora J."/>
            <person name="Crous P."/>
            <person name="Grigoriev I."/>
        </authorList>
    </citation>
    <scope>NUCLEOTIDE SEQUENCE</scope>
    <source>
        <strain evidence="2">CBS 269.34</strain>
    </source>
</reference>
<accession>A0A6A6RA67</accession>
<dbReference type="Proteomes" id="UP000799750">
    <property type="component" value="Unassembled WGS sequence"/>
</dbReference>
<dbReference type="OrthoDB" id="5389823at2759"/>